<proteinExistence type="predicted"/>
<evidence type="ECO:0000313" key="1">
    <source>
        <dbReference type="EMBL" id="MDD1014329.1"/>
    </source>
</evidence>
<comment type="caution">
    <text evidence="1">The sequence shown here is derived from an EMBL/GenBank/DDBJ whole genome shotgun (WGS) entry which is preliminary data.</text>
</comment>
<accession>A0ABT5P8L4</accession>
<evidence type="ECO:0008006" key="3">
    <source>
        <dbReference type="Google" id="ProtNLM"/>
    </source>
</evidence>
<keyword evidence="2" id="KW-1185">Reference proteome</keyword>
<reference evidence="1 2" key="1">
    <citation type="submission" date="2022-05" db="EMBL/GenBank/DDBJ databases">
        <title>Novel Pseudomonas spp. Isolated from a Rainbow Trout Aquaculture Facility.</title>
        <authorList>
            <person name="Testerman T."/>
            <person name="Graf J."/>
        </authorList>
    </citation>
    <scope>NUCLEOTIDE SEQUENCE [LARGE SCALE GENOMIC DNA]</scope>
    <source>
        <strain evidence="1 2">ID1025</strain>
    </source>
</reference>
<name>A0ABT5P8L4_9PSED</name>
<evidence type="ECO:0000313" key="2">
    <source>
        <dbReference type="Proteomes" id="UP001148184"/>
    </source>
</evidence>
<dbReference type="SUPFAM" id="SSF56349">
    <property type="entry name" value="DNA breaking-rejoining enzymes"/>
    <property type="match status" value="1"/>
</dbReference>
<gene>
    <name evidence="1" type="ORF">M5G17_11655</name>
</gene>
<protein>
    <recommendedName>
        <fullName evidence="3">Phage integrase family protein</fullName>
    </recommendedName>
</protein>
<organism evidence="1 2">
    <name type="scientific">Pseudomonas rubra</name>
    <dbReference type="NCBI Taxonomy" id="2942627"/>
    <lineage>
        <taxon>Bacteria</taxon>
        <taxon>Pseudomonadati</taxon>
        <taxon>Pseudomonadota</taxon>
        <taxon>Gammaproteobacteria</taxon>
        <taxon>Pseudomonadales</taxon>
        <taxon>Pseudomonadaceae</taxon>
        <taxon>Pseudomonas</taxon>
    </lineage>
</organism>
<dbReference type="Proteomes" id="UP001148184">
    <property type="component" value="Unassembled WGS sequence"/>
</dbReference>
<dbReference type="InterPro" id="IPR011010">
    <property type="entry name" value="DNA_brk_join_enz"/>
</dbReference>
<dbReference type="EMBL" id="JAMDGZ010000022">
    <property type="protein sequence ID" value="MDD1014329.1"/>
    <property type="molecule type" value="Genomic_DNA"/>
</dbReference>
<sequence>MNVATRLAALGVADKLIELAQTLVEAMSPNIDFFCDTWQIISWMARPGNRTSVSLDFGRFKNDELRTIAKIYIAAKRVKGDIGSGGAHTILSSLLKLDAVIGGKTTNQLTNSDFDAVERTYRDKGVVGKVAVLTNLQAFSRWLHKRTGVRLSYSAPKGRADYGRHGSEMGREKKLLPIEVLNQLFKLANNPELKFRDRFFIHALVLNAAVGCRINELACLPLDCLENREGKWVVKLFPEKGGRLFYRPFPQDMYPSVKAAVDFITEHTSEGREIVRRLRVSPGVDWPRVRNSAVALEYYVRKFAAGWLANYSLYTPKGAWYRTTGQFVDAIQLFDRFGSICKASAFLGASYVTFKKLLGFQKALHKKVFLYLQSKNSWVPLTSAVSNWKAKLRFHPHAVQISLMEELCEVELSDTCETRVAVGKILDEALECQLEESPFLFVYNPELEREYTRKILPTVRNGSDVLLEPEDSLFVVPRNLLSEHQCTRTSEFTMVSESMFEGWLVKASRNEQSVFNKFNVLDPRTGRVANFVWHDIRHWLNTIYKQGGLSDVQVNIILGRTELNQAQVYDHTSALSRSRVLQQMMQRVRDNKAVGLIQVTFNKLKIEDRESAEAYLNSAVRVINPMPHGGCAHNLALKPCEYNLSCFAKGSNGKPCEALIVDSQDSVQRREIELVSQNARAIKVHILNAGGGASHQYQHFDSVEKSANYLLEEVSKKNS</sequence>
<dbReference type="RefSeq" id="WP_273893069.1">
    <property type="nucleotide sequence ID" value="NZ_JAMDGP010000029.1"/>
</dbReference>